<dbReference type="Proteomes" id="UP000480222">
    <property type="component" value="Unassembled WGS sequence"/>
</dbReference>
<evidence type="ECO:0000313" key="3">
    <source>
        <dbReference type="Proteomes" id="UP000480222"/>
    </source>
</evidence>
<comment type="caution">
    <text evidence="2">The sequence shown here is derived from an EMBL/GenBank/DDBJ whole genome shotgun (WGS) entry which is preliminary data.</text>
</comment>
<feature type="compositionally biased region" description="Polar residues" evidence="1">
    <location>
        <begin position="25"/>
        <end position="38"/>
    </location>
</feature>
<evidence type="ECO:0000313" key="2">
    <source>
        <dbReference type="EMBL" id="CAB0594204.1"/>
    </source>
</evidence>
<protein>
    <submittedName>
        <fullName evidence="2">Uncharacterized protein</fullName>
    </submittedName>
</protein>
<proteinExistence type="predicted"/>
<accession>A0A811G3Y1</accession>
<evidence type="ECO:0000256" key="1">
    <source>
        <dbReference type="SAM" id="MobiDB-lite"/>
    </source>
</evidence>
<gene>
    <name evidence="2" type="ORF">CIP107547_00908</name>
</gene>
<dbReference type="RefSeq" id="WP_088263254.1">
    <property type="nucleotide sequence ID" value="NZ_CP040521.1"/>
</dbReference>
<name>A0A811G3Y1_CORDP</name>
<dbReference type="AlphaFoldDB" id="A0A811G3Y1"/>
<sequence>MEEHHFRALIRELITLWTALQPMKTSQQQTERLGSNPNHGGPRSVGGRASELDTWATIKLREIAADCAQSLGQQRSFGDKQAGVMLNFLRFNAQQITQLDHYDDAILMELKKIRNELREYVDPVAATRRTRLACRTSGALHTAADMAVIISEATGKQVARKQITYWADSGQIAEYRRHDGVRMFSLAEVTRFAERYRDRRLLDNSPQQD</sequence>
<dbReference type="EMBL" id="CADDAV010000010">
    <property type="protein sequence ID" value="CAB0594204.1"/>
    <property type="molecule type" value="Genomic_DNA"/>
</dbReference>
<organism evidence="2 3">
    <name type="scientific">Corynebacterium diphtheriae</name>
    <dbReference type="NCBI Taxonomy" id="1717"/>
    <lineage>
        <taxon>Bacteria</taxon>
        <taxon>Bacillati</taxon>
        <taxon>Actinomycetota</taxon>
        <taxon>Actinomycetes</taxon>
        <taxon>Mycobacteriales</taxon>
        <taxon>Corynebacteriaceae</taxon>
        <taxon>Corynebacterium</taxon>
    </lineage>
</organism>
<feature type="region of interest" description="Disordered" evidence="1">
    <location>
        <begin position="25"/>
        <end position="48"/>
    </location>
</feature>
<reference evidence="2 3" key="1">
    <citation type="submission" date="2020-02" db="EMBL/GenBank/DDBJ databases">
        <authorList>
            <person name="Brisse S."/>
        </authorList>
    </citation>
    <scope>NUCLEOTIDE SEQUENCE [LARGE SCALE GENOMIC DNA]</scope>
    <source>
        <strain evidence="2">CIP107547</strain>
    </source>
</reference>